<dbReference type="CDD" id="cd06153">
    <property type="entry name" value="YjgF_YER057c_UK114_like_5"/>
    <property type="match status" value="1"/>
</dbReference>
<keyword evidence="3" id="KW-1185">Reference proteome</keyword>
<dbReference type="SUPFAM" id="SSF55298">
    <property type="entry name" value="YjgF-like"/>
    <property type="match status" value="1"/>
</dbReference>
<dbReference type="InterPro" id="IPR035959">
    <property type="entry name" value="RutC-like_sf"/>
</dbReference>
<sequence length="346" mass="36551">MSEATAPADPAPAARPAESAPLQLLRVSADEAARLDGAALGGLAWGAAATPSAPGLAARLLAPAAPVVDLFSAGAPDSGRFGPVHWRDDGHWLYGWLDLPDAVADLTDASWQAYRDLFEVLDARGRPPLVKVWNFLPRINDDGGGLERYRQFNVGRFRAFSEAGFDAFEGAPAACALGPHEGTLAIRFLASRGAVRPLDNPRQVAPYRYSQRFGPRSPNFSRAALADAGDGRLAFFVSGTASIVGERSVHEGDVRAQLAETLRNLDALCEQARARGAAAVSPADLDCVVYLRHPEDLAVVKAAFEAAVGPDSVAARGAVYVEADVCRRELLVEIEGHALLAGALRG</sequence>
<proteinExistence type="predicted"/>
<accession>A0ABX0HXL8</accession>
<dbReference type="RefSeq" id="WP_029719018.1">
    <property type="nucleotide sequence ID" value="NZ_JAAOCD010000002.1"/>
</dbReference>
<dbReference type="InterPro" id="IPR049368">
    <property type="entry name" value="FkbO_Hyg5-like_N"/>
</dbReference>
<protein>
    <recommendedName>
        <fullName evidence="1">Chorismatase FkbO/Hyg5-like N-terminal domain-containing protein</fullName>
    </recommendedName>
</protein>
<gene>
    <name evidence="2" type="ORF">G7087_07015</name>
</gene>
<feature type="domain" description="Chorismatase FkbO/Hyg5-like N-terminal" evidence="1">
    <location>
        <begin position="74"/>
        <end position="190"/>
    </location>
</feature>
<reference evidence="2 3" key="1">
    <citation type="submission" date="2020-03" db="EMBL/GenBank/DDBJ databases">
        <title>Rubrivivax benzoatilyticus JA2 (sequenced after 10 years sub-culturing).</title>
        <authorList>
            <person name="Gupta D."/>
            <person name="Chintalapati S."/>
            <person name="Chintalapati V.R."/>
        </authorList>
    </citation>
    <scope>NUCLEOTIDE SEQUENCE [LARGE SCALE GENOMIC DNA]</scope>
    <source>
        <strain evidence="2 3">JA2-Mal</strain>
    </source>
</reference>
<dbReference type="EMBL" id="JAAOCD010000002">
    <property type="protein sequence ID" value="NHK98124.1"/>
    <property type="molecule type" value="Genomic_DNA"/>
</dbReference>
<organism evidence="2 3">
    <name type="scientific">Rubrivivax benzoatilyticus</name>
    <dbReference type="NCBI Taxonomy" id="316997"/>
    <lineage>
        <taxon>Bacteria</taxon>
        <taxon>Pseudomonadati</taxon>
        <taxon>Pseudomonadota</taxon>
        <taxon>Betaproteobacteria</taxon>
        <taxon>Burkholderiales</taxon>
        <taxon>Sphaerotilaceae</taxon>
        <taxon>Rubrivivax</taxon>
    </lineage>
</organism>
<evidence type="ECO:0000313" key="3">
    <source>
        <dbReference type="Proteomes" id="UP000802098"/>
    </source>
</evidence>
<dbReference type="Proteomes" id="UP000802098">
    <property type="component" value="Unassembled WGS sequence"/>
</dbReference>
<name>A0ABX0HXL8_9BURK</name>
<evidence type="ECO:0000259" key="1">
    <source>
        <dbReference type="Pfam" id="PF21168"/>
    </source>
</evidence>
<comment type="caution">
    <text evidence="2">The sequence shown here is derived from an EMBL/GenBank/DDBJ whole genome shotgun (WGS) entry which is preliminary data.</text>
</comment>
<dbReference type="Gene3D" id="3.30.1330.40">
    <property type="entry name" value="RutC-like"/>
    <property type="match status" value="1"/>
</dbReference>
<evidence type="ECO:0000313" key="2">
    <source>
        <dbReference type="EMBL" id="NHK98124.1"/>
    </source>
</evidence>
<dbReference type="Pfam" id="PF21168">
    <property type="entry name" value="FkbO_Hyg5-like_N"/>
    <property type="match status" value="1"/>
</dbReference>